<dbReference type="Proteomes" id="UP000827092">
    <property type="component" value="Unassembled WGS sequence"/>
</dbReference>
<dbReference type="AlphaFoldDB" id="A0AAV6TUY5"/>
<organism evidence="1 2">
    <name type="scientific">Oedothorax gibbosus</name>
    <dbReference type="NCBI Taxonomy" id="931172"/>
    <lineage>
        <taxon>Eukaryota</taxon>
        <taxon>Metazoa</taxon>
        <taxon>Ecdysozoa</taxon>
        <taxon>Arthropoda</taxon>
        <taxon>Chelicerata</taxon>
        <taxon>Arachnida</taxon>
        <taxon>Araneae</taxon>
        <taxon>Araneomorphae</taxon>
        <taxon>Entelegynae</taxon>
        <taxon>Araneoidea</taxon>
        <taxon>Linyphiidae</taxon>
        <taxon>Erigoninae</taxon>
        <taxon>Oedothorax</taxon>
    </lineage>
</organism>
<evidence type="ECO:0000313" key="1">
    <source>
        <dbReference type="EMBL" id="KAG8175284.1"/>
    </source>
</evidence>
<protein>
    <submittedName>
        <fullName evidence="1">Uncharacterized protein</fullName>
    </submittedName>
</protein>
<name>A0AAV6TUY5_9ARAC</name>
<dbReference type="EMBL" id="JAFNEN010001038">
    <property type="protein sequence ID" value="KAG8175284.1"/>
    <property type="molecule type" value="Genomic_DNA"/>
</dbReference>
<proteinExistence type="predicted"/>
<comment type="caution">
    <text evidence="1">The sequence shown here is derived from an EMBL/GenBank/DDBJ whole genome shotgun (WGS) entry which is preliminary data.</text>
</comment>
<accession>A0AAV6TUY5</accession>
<sequence length="85" mass="9501">MAILLDLCRDYPLEMCISDFPLDIAENKKDGAANVNSDNLESSATRVPKTLIPKTKTRIPSKEVSQPVKQTRSGRRIVSCQRLDL</sequence>
<reference evidence="1 2" key="1">
    <citation type="journal article" date="2022" name="Nat. Ecol. Evol.">
        <title>A masculinizing supergene underlies an exaggerated male reproductive morph in a spider.</title>
        <authorList>
            <person name="Hendrickx F."/>
            <person name="De Corte Z."/>
            <person name="Sonet G."/>
            <person name="Van Belleghem S.M."/>
            <person name="Kostlbacher S."/>
            <person name="Vangestel C."/>
        </authorList>
    </citation>
    <scope>NUCLEOTIDE SEQUENCE [LARGE SCALE GENOMIC DNA]</scope>
    <source>
        <strain evidence="1">W744_W776</strain>
    </source>
</reference>
<gene>
    <name evidence="1" type="ORF">JTE90_006644</name>
</gene>
<keyword evidence="2" id="KW-1185">Reference proteome</keyword>
<evidence type="ECO:0000313" key="2">
    <source>
        <dbReference type="Proteomes" id="UP000827092"/>
    </source>
</evidence>